<evidence type="ECO:0000313" key="2">
    <source>
        <dbReference type="EMBL" id="QLJ16228.1"/>
    </source>
</evidence>
<dbReference type="Proteomes" id="UP000510934">
    <property type="component" value="Chromosome"/>
</dbReference>
<accession>A0A7D5W1M3</accession>
<evidence type="ECO:0000313" key="3">
    <source>
        <dbReference type="Proteomes" id="UP000510934"/>
    </source>
</evidence>
<dbReference type="RefSeq" id="WP_180689646.1">
    <property type="nucleotide sequence ID" value="NZ_CP059052.1"/>
</dbReference>
<reference evidence="2 3" key="1">
    <citation type="journal article" date="2009" name="Mikrobiologiia">
        <title>[Phenanthren biodegradation and interaction of Pseudomonas putida BS3701 and Burkholderia sp.BS3702 in plant rhizosphere].</title>
        <authorList>
            <person name="Ovchinnikova A.A."/>
            <person name="Vetrova A.A."/>
            <person name="Filonov A.E."/>
            <person name="Boronin A.M."/>
        </authorList>
    </citation>
    <scope>NUCLEOTIDE SEQUENCE [LARGE SCALE GENOMIC DNA]</scope>
    <source>
        <strain evidence="2 3">BS3701</strain>
    </source>
</reference>
<evidence type="ECO:0000256" key="1">
    <source>
        <dbReference type="SAM" id="Phobius"/>
    </source>
</evidence>
<keyword evidence="1" id="KW-1133">Transmembrane helix</keyword>
<dbReference type="EMBL" id="CP059052">
    <property type="protein sequence ID" value="QLJ16228.1"/>
    <property type="molecule type" value="Genomic_DNA"/>
</dbReference>
<name>A0A7D5W1M3_PSEPU</name>
<dbReference type="AlphaFoldDB" id="A0A7D5W1M3"/>
<feature type="transmembrane region" description="Helical" evidence="1">
    <location>
        <begin position="12"/>
        <end position="31"/>
    </location>
</feature>
<protein>
    <submittedName>
        <fullName evidence="2">Uncharacterized protein</fullName>
    </submittedName>
</protein>
<organism evidence="2 3">
    <name type="scientific">Pseudomonas putida</name>
    <name type="common">Arthrobacter siderocapsulatus</name>
    <dbReference type="NCBI Taxonomy" id="303"/>
    <lineage>
        <taxon>Bacteria</taxon>
        <taxon>Pseudomonadati</taxon>
        <taxon>Pseudomonadota</taxon>
        <taxon>Gammaproteobacteria</taxon>
        <taxon>Pseudomonadales</taxon>
        <taxon>Pseudomonadaceae</taxon>
        <taxon>Pseudomonas</taxon>
    </lineage>
</organism>
<proteinExistence type="predicted"/>
<keyword evidence="1" id="KW-0812">Transmembrane</keyword>
<keyword evidence="1" id="KW-0472">Membrane</keyword>
<gene>
    <name evidence="2" type="ORF">H0H12_10020</name>
</gene>
<sequence length="188" mass="21134">MECWSWDALSAIGTLAAVIVALGVALHPIFANRSLSRDRAQLAAARMLSPLSTLDRKIAFIGLRFGFRNIYEHEVDQTLLRALQELENICKSISIDDLYPLLQLPRHAAKRSAKALGLAEVFFEDAYSMLNHEYWIDLDDRDRGLHYERWTKIISEVLDHLSVALHEVELAALTGAPRPSQAEKAGVK</sequence>